<dbReference type="EMBL" id="MHRA01000041">
    <property type="protein sequence ID" value="OHA14816.1"/>
    <property type="molecule type" value="Genomic_DNA"/>
</dbReference>
<evidence type="ECO:0000313" key="2">
    <source>
        <dbReference type="Proteomes" id="UP000178116"/>
    </source>
</evidence>
<dbReference type="AlphaFoldDB" id="A0A1G2LT66"/>
<name>A0A1G2LT66_9BACT</name>
<gene>
    <name evidence="1" type="ORF">A3A10_02660</name>
</gene>
<protein>
    <recommendedName>
        <fullName evidence="3">HTH arsR-type domain-containing protein</fullName>
    </recommendedName>
</protein>
<evidence type="ECO:0000313" key="1">
    <source>
        <dbReference type="EMBL" id="OHA14816.1"/>
    </source>
</evidence>
<organism evidence="1 2">
    <name type="scientific">Candidatus Tagabacteria bacterium RIFCSPLOWO2_01_FULL_42_9</name>
    <dbReference type="NCBI Taxonomy" id="1802296"/>
    <lineage>
        <taxon>Bacteria</taxon>
        <taxon>Candidatus Tagaibacteriota</taxon>
    </lineage>
</organism>
<sequence length="203" mass="22836">MLLSDILAKLFGSASRLKIIRLFLHNPEEVFLFGEISRRAKASKSASRREIGLLKGIGLVKSGSKYVEIKTRDKKGKKIQGWKLNESFPLLNGLKNFVLDAAPIGREKLLKKLQKTGHIKLVILAGIFGEDDSSRVDLLAVGDAIKKSALDRVIRDTEAEAGKELIYAVFNTKDFLYRLGMHDKFIRDILDYPHEKIFNKLGV</sequence>
<reference evidence="1 2" key="1">
    <citation type="journal article" date="2016" name="Nat. Commun.">
        <title>Thousands of microbial genomes shed light on interconnected biogeochemical processes in an aquifer system.</title>
        <authorList>
            <person name="Anantharaman K."/>
            <person name="Brown C.T."/>
            <person name="Hug L.A."/>
            <person name="Sharon I."/>
            <person name="Castelle C.J."/>
            <person name="Probst A.J."/>
            <person name="Thomas B.C."/>
            <person name="Singh A."/>
            <person name="Wilkins M.J."/>
            <person name="Karaoz U."/>
            <person name="Brodie E.L."/>
            <person name="Williams K.H."/>
            <person name="Hubbard S.S."/>
            <person name="Banfield J.F."/>
        </authorList>
    </citation>
    <scope>NUCLEOTIDE SEQUENCE [LARGE SCALE GENOMIC DNA]</scope>
</reference>
<accession>A0A1G2LT66</accession>
<evidence type="ECO:0008006" key="3">
    <source>
        <dbReference type="Google" id="ProtNLM"/>
    </source>
</evidence>
<proteinExistence type="predicted"/>
<dbReference type="Proteomes" id="UP000178116">
    <property type="component" value="Unassembled WGS sequence"/>
</dbReference>
<comment type="caution">
    <text evidence="1">The sequence shown here is derived from an EMBL/GenBank/DDBJ whole genome shotgun (WGS) entry which is preliminary data.</text>
</comment>